<dbReference type="PANTHER" id="PTHR31182:SF21">
    <property type="entry name" value="C2 NT-TYPE DOMAIN-CONTAINING PROTEIN"/>
    <property type="match status" value="1"/>
</dbReference>
<comment type="caution">
    <text evidence="1">The sequence shown here is derived from an EMBL/GenBank/DDBJ whole genome shotgun (WGS) entry which is preliminary data.</text>
</comment>
<reference evidence="1 2" key="1">
    <citation type="submission" date="2020-04" db="EMBL/GenBank/DDBJ databases">
        <title>Plant Genome Project.</title>
        <authorList>
            <person name="Zhang R.-G."/>
        </authorList>
    </citation>
    <scope>NUCLEOTIDE SEQUENCE [LARGE SCALE GENOMIC DNA]</scope>
    <source>
        <strain evidence="1">YNK0</strain>
        <tissue evidence="1">Leaf</tissue>
    </source>
</reference>
<dbReference type="PANTHER" id="PTHR31182">
    <property type="entry name" value="C2 NT-TYPE DOMAIN-CONTAINING PROTEIN"/>
    <property type="match status" value="1"/>
</dbReference>
<organism evidence="1 2">
    <name type="scientific">Tetracentron sinense</name>
    <name type="common">Spur-leaf</name>
    <dbReference type="NCBI Taxonomy" id="13715"/>
    <lineage>
        <taxon>Eukaryota</taxon>
        <taxon>Viridiplantae</taxon>
        <taxon>Streptophyta</taxon>
        <taxon>Embryophyta</taxon>
        <taxon>Tracheophyta</taxon>
        <taxon>Spermatophyta</taxon>
        <taxon>Magnoliopsida</taxon>
        <taxon>Trochodendrales</taxon>
        <taxon>Trochodendraceae</taxon>
        <taxon>Tetracentron</taxon>
    </lineage>
</organism>
<gene>
    <name evidence="1" type="ORF">HHK36_010864</name>
</gene>
<sequence>MNSQNFRSCAINLEVHTRNLSLATAYRTLEITNLPIGLVSGKFEYCIDEKWNERQPLNYEVTRQTSLIKLRSWNKRKLSFGATDHPRDRPLLNKAYGEYGGDNINNDQCCQLKHSHPRQVQGNNDFQSSGFLGSDDSGVRKQQVKLPGQFSLLLLPNGCIRTQKYCRWDANLISRSAKGHLNGETSVKRETCREKFLDQHFDIATVLQAQIQPLSMISEEPSYVSFLVRENLPDHLEFLEGVMSFDSMGGAPNREAT</sequence>
<dbReference type="AlphaFoldDB" id="A0A834Z738"/>
<dbReference type="EMBL" id="JABCRI010000007">
    <property type="protein sequence ID" value="KAF8402774.1"/>
    <property type="molecule type" value="Genomic_DNA"/>
</dbReference>
<keyword evidence="2" id="KW-1185">Reference proteome</keyword>
<evidence type="ECO:0000313" key="1">
    <source>
        <dbReference type="EMBL" id="KAF8402774.1"/>
    </source>
</evidence>
<protein>
    <submittedName>
        <fullName evidence="1">Uncharacterized protein</fullName>
    </submittedName>
</protein>
<evidence type="ECO:0000313" key="2">
    <source>
        <dbReference type="Proteomes" id="UP000655225"/>
    </source>
</evidence>
<dbReference type="OrthoDB" id="733571at2759"/>
<dbReference type="Proteomes" id="UP000655225">
    <property type="component" value="Unassembled WGS sequence"/>
</dbReference>
<accession>A0A834Z738</accession>
<proteinExistence type="predicted"/>
<name>A0A834Z738_TETSI</name>